<sequence>MTTIDNQNKIFFCLDIGTRSIMGIVAEFIDDKLNIIHSVTEFHKDRVMLDGQIHDIEGVTKIARLVKEKLESEIGYELKEVSIAAAGRSLKTIRTDSSIKIEPDVPVDKHILKSLEIEAIQKARQILVQQDENNHNYYNVGHTVINYMLDNSMIINPLGHKGSNLYIEIIATFLPQIVVDGLYKVMDNIGLDVGFMTLEPIAAIEAAVPNNIRLLNVALVDIGAGTSDIAITKDGTIAAYAMTSTAGDEITEMLAKTYLLDFDTAEAVKCNLCNSSEQSFNDILGINQSMSSADILDTIEPSIESVASEIAENIIKHNGKSPSAVFLIGGASQIPRLNNFIASKLELPKERVAIKTIEAIPNLIASKGMVNGPEGVTPIGIILCTSKNKRNDFIEVRVNDSKVKMFRSKKLKISDAIILAGFDPIDLIPRKGKSLKIYVNNTEKLITGEYGKEANIFLNGKIANLDSDINDGDSIIIDPAIQGKNAKIYLNQILDEKDVVYLKKEPKNRIVDVTLNGKSIDAWDCELNDNDKIDYKYLYSVKDLFDYYNIGATDSILVNEKLSELTSPLVSGCEIDFTNEYENLQAYDIDEEELEEAKENYFENLTIDTKNDNVTAEHNKVYNDIGQTRDFLYTSFKIKYNDELLELAPKKSKLLFIDIFDYIDFDRTKANGKLLLLHNGNQADFMKELKNGDEVVIKWI</sequence>
<dbReference type="Pfam" id="PF14450">
    <property type="entry name" value="FtsA"/>
    <property type="match status" value="1"/>
</dbReference>
<dbReference type="CDD" id="cd24004">
    <property type="entry name" value="ASKHA_NBD_PilM-like"/>
    <property type="match status" value="1"/>
</dbReference>
<reference evidence="3" key="1">
    <citation type="submission" date="2017-02" db="EMBL/GenBank/DDBJ databases">
        <authorList>
            <person name="Varghese N."/>
            <person name="Submissions S."/>
        </authorList>
    </citation>
    <scope>NUCLEOTIDE SEQUENCE [LARGE SCALE GENOMIC DNA]</scope>
    <source>
        <strain evidence="3">ATCC 35199</strain>
    </source>
</reference>
<evidence type="ECO:0000259" key="1">
    <source>
        <dbReference type="SMART" id="SM00842"/>
    </source>
</evidence>
<dbReference type="SMART" id="SM00842">
    <property type="entry name" value="FtsA"/>
    <property type="match status" value="1"/>
</dbReference>
<dbReference type="Gene3D" id="3.30.420.40">
    <property type="match status" value="2"/>
</dbReference>
<protein>
    <submittedName>
        <fullName evidence="2">Cell division protein FtsA</fullName>
    </submittedName>
</protein>
<accession>A0A1T4ZQM3</accession>
<proteinExistence type="predicted"/>
<name>A0A1T4ZQM3_9FIRM</name>
<dbReference type="EMBL" id="FUYN01000001">
    <property type="protein sequence ID" value="SKB24978.1"/>
    <property type="molecule type" value="Genomic_DNA"/>
</dbReference>
<dbReference type="SUPFAM" id="SSF53067">
    <property type="entry name" value="Actin-like ATPase domain"/>
    <property type="match status" value="2"/>
</dbReference>
<dbReference type="PANTHER" id="PTHR32432">
    <property type="entry name" value="CELL DIVISION PROTEIN FTSA-RELATED"/>
    <property type="match status" value="1"/>
</dbReference>
<organism evidence="2 3">
    <name type="scientific">Acetoanaerobium noterae</name>
    <dbReference type="NCBI Taxonomy" id="745369"/>
    <lineage>
        <taxon>Bacteria</taxon>
        <taxon>Bacillati</taxon>
        <taxon>Bacillota</taxon>
        <taxon>Clostridia</taxon>
        <taxon>Peptostreptococcales</taxon>
        <taxon>Filifactoraceae</taxon>
        <taxon>Acetoanaerobium</taxon>
    </lineage>
</organism>
<keyword evidence="3" id="KW-1185">Reference proteome</keyword>
<dbReference type="InterPro" id="IPR003494">
    <property type="entry name" value="SHS2_FtsA"/>
</dbReference>
<dbReference type="Proteomes" id="UP000243406">
    <property type="component" value="Unassembled WGS sequence"/>
</dbReference>
<evidence type="ECO:0000313" key="2">
    <source>
        <dbReference type="EMBL" id="SKB24978.1"/>
    </source>
</evidence>
<gene>
    <name evidence="2" type="ORF">SAMN02745120_0228</name>
</gene>
<dbReference type="InterPro" id="IPR050696">
    <property type="entry name" value="FtsA/MreB"/>
</dbReference>
<dbReference type="AlphaFoldDB" id="A0A1T4ZQM3"/>
<keyword evidence="2" id="KW-0131">Cell cycle</keyword>
<keyword evidence="2" id="KW-0132">Cell division</keyword>
<feature type="domain" description="SHS2" evidence="1">
    <location>
        <begin position="11"/>
        <end position="207"/>
    </location>
</feature>
<dbReference type="PANTHER" id="PTHR32432:SF3">
    <property type="entry name" value="ETHANOLAMINE UTILIZATION PROTEIN EUTJ"/>
    <property type="match status" value="1"/>
</dbReference>
<dbReference type="InterPro" id="IPR043129">
    <property type="entry name" value="ATPase_NBD"/>
</dbReference>
<evidence type="ECO:0000313" key="3">
    <source>
        <dbReference type="Proteomes" id="UP000243406"/>
    </source>
</evidence>
<dbReference type="RefSeq" id="WP_242950976.1">
    <property type="nucleotide sequence ID" value="NZ_FUYN01000001.1"/>
</dbReference>
<dbReference type="GO" id="GO:0051301">
    <property type="term" value="P:cell division"/>
    <property type="evidence" value="ECO:0007669"/>
    <property type="project" value="UniProtKB-KW"/>
</dbReference>